<evidence type="ECO:0000256" key="4">
    <source>
        <dbReference type="ARBA" id="ARBA00022989"/>
    </source>
</evidence>
<evidence type="ECO:0000313" key="9">
    <source>
        <dbReference type="Proteomes" id="UP000184611"/>
    </source>
</evidence>
<name>A0A1M7ZUW7_9FLAO</name>
<keyword evidence="4 6" id="KW-1133">Transmembrane helix</keyword>
<dbReference type="OrthoDB" id="1123412at2"/>
<organism evidence="8 9">
    <name type="scientific">Flavobacterium cucumis</name>
    <dbReference type="NCBI Taxonomy" id="416016"/>
    <lineage>
        <taxon>Bacteria</taxon>
        <taxon>Pseudomonadati</taxon>
        <taxon>Bacteroidota</taxon>
        <taxon>Flavobacteriia</taxon>
        <taxon>Flavobacteriales</taxon>
        <taxon>Flavobacteriaceae</taxon>
        <taxon>Flavobacterium</taxon>
    </lineage>
</organism>
<evidence type="ECO:0000256" key="6">
    <source>
        <dbReference type="SAM" id="Phobius"/>
    </source>
</evidence>
<dbReference type="AlphaFoldDB" id="A0A1M7ZUW7"/>
<keyword evidence="2" id="KW-1003">Cell membrane</keyword>
<comment type="subcellular location">
    <subcellularLocation>
        <location evidence="1">Cell membrane</location>
        <topology evidence="1">Multi-pass membrane protein</topology>
    </subcellularLocation>
</comment>
<accession>A0A1M7ZUW7</accession>
<evidence type="ECO:0000256" key="3">
    <source>
        <dbReference type="ARBA" id="ARBA00022692"/>
    </source>
</evidence>
<evidence type="ECO:0000256" key="5">
    <source>
        <dbReference type="ARBA" id="ARBA00023136"/>
    </source>
</evidence>
<proteinExistence type="predicted"/>
<keyword evidence="3 6" id="KW-0812">Transmembrane</keyword>
<evidence type="ECO:0000256" key="2">
    <source>
        <dbReference type="ARBA" id="ARBA00022475"/>
    </source>
</evidence>
<dbReference type="Pfam" id="PF13396">
    <property type="entry name" value="PLDc_N"/>
    <property type="match status" value="1"/>
</dbReference>
<evidence type="ECO:0000259" key="7">
    <source>
        <dbReference type="Pfam" id="PF13396"/>
    </source>
</evidence>
<dbReference type="GO" id="GO:0005886">
    <property type="term" value="C:plasma membrane"/>
    <property type="evidence" value="ECO:0007669"/>
    <property type="project" value="UniProtKB-SubCell"/>
</dbReference>
<feature type="transmembrane region" description="Helical" evidence="6">
    <location>
        <begin position="45"/>
        <end position="64"/>
    </location>
</feature>
<dbReference type="RefSeq" id="WP_073582001.1">
    <property type="nucleotide sequence ID" value="NZ_CBCSEA010000002.1"/>
</dbReference>
<evidence type="ECO:0000313" key="8">
    <source>
        <dbReference type="EMBL" id="SHO72674.1"/>
    </source>
</evidence>
<feature type="transmembrane region" description="Helical" evidence="6">
    <location>
        <begin position="12"/>
        <end position="33"/>
    </location>
</feature>
<reference evidence="9" key="1">
    <citation type="submission" date="2016-12" db="EMBL/GenBank/DDBJ databases">
        <authorList>
            <person name="Varghese N."/>
            <person name="Submissions S."/>
        </authorList>
    </citation>
    <scope>NUCLEOTIDE SEQUENCE [LARGE SCALE GENOMIC DNA]</scope>
    <source>
        <strain evidence="9">DSM 18830</strain>
    </source>
</reference>
<gene>
    <name evidence="8" type="ORF">SAMN05443547_1012</name>
</gene>
<dbReference type="Proteomes" id="UP000184611">
    <property type="component" value="Unassembled WGS sequence"/>
</dbReference>
<protein>
    <submittedName>
        <fullName evidence="8">Phospholipase_D-nuclease N-terminal</fullName>
    </submittedName>
</protein>
<keyword evidence="5 6" id="KW-0472">Membrane</keyword>
<dbReference type="STRING" id="416016.SAMN05443547_1012"/>
<feature type="domain" description="Cardiolipin synthase N-terminal" evidence="7">
    <location>
        <begin position="25"/>
        <end position="65"/>
    </location>
</feature>
<keyword evidence="9" id="KW-1185">Reference proteome</keyword>
<evidence type="ECO:0000256" key="1">
    <source>
        <dbReference type="ARBA" id="ARBA00004651"/>
    </source>
</evidence>
<sequence>MEFQLDSFSFGLMIWQIILFVTLFFWLFCVIDVLRNSFNGNDKLVWVLVLLFVPILGPLLYFFIGKKKNYD</sequence>
<dbReference type="EMBL" id="FRYK01000001">
    <property type="protein sequence ID" value="SHO72674.1"/>
    <property type="molecule type" value="Genomic_DNA"/>
</dbReference>
<dbReference type="InterPro" id="IPR027379">
    <property type="entry name" value="CLS_N"/>
</dbReference>